<reference evidence="5 6" key="1">
    <citation type="submission" date="2024-03" db="EMBL/GenBank/DDBJ databases">
        <authorList>
            <person name="Martinez-Hernandez J."/>
        </authorList>
    </citation>
    <scope>NUCLEOTIDE SEQUENCE [LARGE SCALE GENOMIC DNA]</scope>
</reference>
<evidence type="ECO:0008006" key="7">
    <source>
        <dbReference type="Google" id="ProtNLM"/>
    </source>
</evidence>
<dbReference type="SUPFAM" id="SSF54368">
    <property type="entry name" value="Glutamine synthetase, N-terminal domain"/>
    <property type="match status" value="1"/>
</dbReference>
<organism evidence="5 6">
    <name type="scientific">Lupinus luteus</name>
    <name type="common">European yellow lupine</name>
    <dbReference type="NCBI Taxonomy" id="3873"/>
    <lineage>
        <taxon>Eukaryota</taxon>
        <taxon>Viridiplantae</taxon>
        <taxon>Streptophyta</taxon>
        <taxon>Embryophyta</taxon>
        <taxon>Tracheophyta</taxon>
        <taxon>Spermatophyta</taxon>
        <taxon>Magnoliopsida</taxon>
        <taxon>eudicotyledons</taxon>
        <taxon>Gunneridae</taxon>
        <taxon>Pentapetalae</taxon>
        <taxon>rosids</taxon>
        <taxon>fabids</taxon>
        <taxon>Fabales</taxon>
        <taxon>Fabaceae</taxon>
        <taxon>Papilionoideae</taxon>
        <taxon>50 kb inversion clade</taxon>
        <taxon>genistoids sensu lato</taxon>
        <taxon>core genistoids</taxon>
        <taxon>Genisteae</taxon>
        <taxon>Lupinus</taxon>
    </lineage>
</organism>
<dbReference type="Proteomes" id="UP001497480">
    <property type="component" value="Unassembled WGS sequence"/>
</dbReference>
<evidence type="ECO:0000313" key="6">
    <source>
        <dbReference type="Proteomes" id="UP001497480"/>
    </source>
</evidence>
<feature type="domain" description="GS beta-grasp" evidence="3">
    <location>
        <begin position="400"/>
        <end position="497"/>
    </location>
</feature>
<dbReference type="Pfam" id="PF04909">
    <property type="entry name" value="Amidohydro_2"/>
    <property type="match status" value="1"/>
</dbReference>
<evidence type="ECO:0000313" key="5">
    <source>
        <dbReference type="EMBL" id="CAL0321490.1"/>
    </source>
</evidence>
<dbReference type="InterPro" id="IPR006680">
    <property type="entry name" value="Amidohydro-rel"/>
</dbReference>
<dbReference type="Pfam" id="PF00120">
    <property type="entry name" value="Gln-synt_C"/>
    <property type="match status" value="1"/>
</dbReference>
<dbReference type="InterPro" id="IPR036651">
    <property type="entry name" value="Gln_synt_N_sf"/>
</dbReference>
<comment type="similarity">
    <text evidence="1 2">Belongs to the glutamine synthetase family.</text>
</comment>
<dbReference type="SUPFAM" id="SSF51556">
    <property type="entry name" value="Metallo-dependent hydrolases"/>
    <property type="match status" value="1"/>
</dbReference>
<dbReference type="InterPro" id="IPR014746">
    <property type="entry name" value="Gln_synth/guanido_kin_cat_dom"/>
</dbReference>
<protein>
    <recommendedName>
        <fullName evidence="7">GS catalytic domain-containing protein</fullName>
    </recommendedName>
</protein>
<dbReference type="EMBL" id="CAXHTB010000015">
    <property type="protein sequence ID" value="CAL0321490.1"/>
    <property type="molecule type" value="Genomic_DNA"/>
</dbReference>
<evidence type="ECO:0000259" key="4">
    <source>
        <dbReference type="PROSITE" id="PS51987"/>
    </source>
</evidence>
<dbReference type="Gene3D" id="3.10.20.70">
    <property type="entry name" value="Glutamine synthetase, N-terminal domain"/>
    <property type="match status" value="1"/>
</dbReference>
<name>A0AAV1XI48_LUPLU</name>
<dbReference type="GO" id="GO:0004356">
    <property type="term" value="F:glutamine synthetase activity"/>
    <property type="evidence" value="ECO:0007669"/>
    <property type="project" value="InterPro"/>
</dbReference>
<accession>A0AAV1XI48</accession>
<dbReference type="FunFam" id="3.30.590.10:FF:000012">
    <property type="entry name" value="Glutamate-ammonia ligase"/>
    <property type="match status" value="1"/>
</dbReference>
<keyword evidence="6" id="KW-1185">Reference proteome</keyword>
<dbReference type="AlphaFoldDB" id="A0AAV1XI48"/>
<dbReference type="PANTHER" id="PTHR43383">
    <property type="entry name" value="NODULIN 6"/>
    <property type="match status" value="1"/>
</dbReference>
<dbReference type="PANTHER" id="PTHR43383:SF2">
    <property type="entry name" value="AMIDOHYDROLASE 2 FAMILY PROTEIN"/>
    <property type="match status" value="1"/>
</dbReference>
<dbReference type="Gene3D" id="3.30.590.10">
    <property type="entry name" value="Glutamine synthetase/guanido kinase, catalytic domain"/>
    <property type="match status" value="1"/>
</dbReference>
<dbReference type="InterPro" id="IPR008147">
    <property type="entry name" value="Gln_synt_N"/>
</dbReference>
<evidence type="ECO:0000256" key="2">
    <source>
        <dbReference type="RuleBase" id="RU000384"/>
    </source>
</evidence>
<dbReference type="PROSITE" id="PS51987">
    <property type="entry name" value="GS_CATALYTIC"/>
    <property type="match status" value="1"/>
</dbReference>
<dbReference type="PROSITE" id="PS51986">
    <property type="entry name" value="GS_BETA_GRASP"/>
    <property type="match status" value="1"/>
</dbReference>
<dbReference type="InterPro" id="IPR032466">
    <property type="entry name" value="Metal_Hydrolase"/>
</dbReference>
<feature type="domain" description="GS catalytic" evidence="4">
    <location>
        <begin position="504"/>
        <end position="837"/>
    </location>
</feature>
<dbReference type="FunFam" id="3.20.20.140:FF:000046">
    <property type="entry name" value="Glutamate-ammonia ligase"/>
    <property type="match status" value="1"/>
</dbReference>
<gene>
    <name evidence="5" type="ORF">LLUT_LOCUS22550</name>
</gene>
<dbReference type="Gene3D" id="3.20.20.140">
    <property type="entry name" value="Metal-dependent hydrolases"/>
    <property type="match status" value="1"/>
</dbReference>
<proteinExistence type="inferred from homology"/>
<dbReference type="FunFam" id="3.10.20.70:FF:000009">
    <property type="entry name" value="Glutamate-ammonia ligase"/>
    <property type="match status" value="1"/>
</dbReference>
<evidence type="ECO:0000259" key="3">
    <source>
        <dbReference type="PROSITE" id="PS51986"/>
    </source>
</evidence>
<dbReference type="SMART" id="SM01230">
    <property type="entry name" value="Gln-synt_C"/>
    <property type="match status" value="1"/>
</dbReference>
<dbReference type="GO" id="GO:0006542">
    <property type="term" value="P:glutamine biosynthetic process"/>
    <property type="evidence" value="ECO:0007669"/>
    <property type="project" value="InterPro"/>
</dbReference>
<dbReference type="GO" id="GO:0016787">
    <property type="term" value="F:hydrolase activity"/>
    <property type="evidence" value="ECO:0007669"/>
    <property type="project" value="InterPro"/>
</dbReference>
<dbReference type="SUPFAM" id="SSF55931">
    <property type="entry name" value="Glutamine synthetase/guanido kinase"/>
    <property type="match status" value="1"/>
</dbReference>
<sequence>MNLSELKKAVEEVELVDAHAHNLVAIDSNFPFINAFTEASGDALTFSQHSLSFKRSLKDIAELYGSESSLQGIEEYRRGTGLESICSTCFKAARISTILIDDGLKLDKVHRIEWHKSFTPFVGRILRIERVAEQILDEDFPDGSPWTLDSFTKAFVSKLKSVAGEIFALKSIAAYRSGLEINTNVSKKDAEEGLTQVLTAAKPVRIANKNIIDYIFLQSLEVAQSYDLPVQIHTGFGDKDLDMRLSNPLHLRAVLEDKRYSKSRIVLLHASYPFSREASYLASVYSQVYLDFGLAIPKLSVHGMISSVKELLELAPLKKVMFSTDGYAFPETFYLGAKKSREVVFSVLHDAIIDGDLSIPEAVEAAKDIFARNAIDFYKISSTNSPISPHRNLLQKLNTNGLEADLSLVRIIWVDGSGQHRCRAVPRKRFDDVVRKSGIGLTFASMGMSSFMDGPVNGSGLTAVGETRLIPDLSTRQRIPWSKHEEMVLADMHTKPGEAWEYCPREALRRVSNILKNEFDLEINAGFENEFYLLKHQTREGKEEWVPFDLSPYCSSSAFDAAYPVLSEVTAALLSLGISVEQLHAEAGKGQFEFALGYTICTKAADNLVYTREVIRAIARKHGLLATFVPKYALDDLGSGSHVHLSLWQNGENVFMASDGSSALGISTVGKEFMAGVLQHLPSILAFIAPLPNSYDRLQPNTWSGAYLCWGNENREAPLRAASPPGTPYGQISNFEIKAFDGSANPHLGLAAIIAAGIDGLRRHLSLPEPVDTYPNPETLLRLPESLSESLEALHKDDVIKEFIGEKLLIAIKAIRKAEIDHYSWNKDAYKQLIHRY</sequence>
<evidence type="ECO:0000256" key="1">
    <source>
        <dbReference type="PROSITE-ProRule" id="PRU01330"/>
    </source>
</evidence>
<dbReference type="InterPro" id="IPR008146">
    <property type="entry name" value="Gln_synth_cat_dom"/>
</dbReference>
<comment type="caution">
    <text evidence="5">The sequence shown here is derived from an EMBL/GenBank/DDBJ whole genome shotgun (WGS) entry which is preliminary data.</text>
</comment>